<name>A0AAU4JY84_9NOCA</name>
<keyword evidence="1" id="KW-0472">Membrane</keyword>
<protein>
    <submittedName>
        <fullName evidence="2">Uncharacterized protein</fullName>
    </submittedName>
</protein>
<proteinExistence type="predicted"/>
<accession>A0AAU4JY84</accession>
<keyword evidence="1" id="KW-0812">Transmembrane</keyword>
<dbReference type="RefSeq" id="WP_328856313.1">
    <property type="nucleotide sequence ID" value="NZ_CP108021.1"/>
</dbReference>
<organism evidence="2 3">
    <name type="scientific">Williamsia herbipolensis</name>
    <dbReference type="NCBI Taxonomy" id="1603258"/>
    <lineage>
        <taxon>Bacteria</taxon>
        <taxon>Bacillati</taxon>
        <taxon>Actinomycetota</taxon>
        <taxon>Actinomycetes</taxon>
        <taxon>Mycobacteriales</taxon>
        <taxon>Nocardiaceae</taxon>
        <taxon>Williamsia</taxon>
    </lineage>
</organism>
<gene>
    <name evidence="2" type="ORF">OG579_13345</name>
</gene>
<keyword evidence="1" id="KW-1133">Transmembrane helix</keyword>
<dbReference type="AlphaFoldDB" id="A0AAU4JY84"/>
<reference evidence="2 3" key="1">
    <citation type="submission" date="2022-10" db="EMBL/GenBank/DDBJ databases">
        <title>The complete genomes of actinobacterial strains from the NBC collection.</title>
        <authorList>
            <person name="Joergensen T.S."/>
            <person name="Alvarez Arevalo M."/>
            <person name="Sterndorff E.B."/>
            <person name="Faurdal D."/>
            <person name="Vuksanovic O."/>
            <person name="Mourched A.-S."/>
            <person name="Charusanti P."/>
            <person name="Shaw S."/>
            <person name="Blin K."/>
            <person name="Weber T."/>
        </authorList>
    </citation>
    <scope>NUCLEOTIDE SEQUENCE [LARGE SCALE GENOMIC DNA]</scope>
    <source>
        <strain evidence="2 3">NBC_00319</strain>
    </source>
</reference>
<evidence type="ECO:0000313" key="2">
    <source>
        <dbReference type="EMBL" id="WUM18721.1"/>
    </source>
</evidence>
<dbReference type="EMBL" id="CP108021">
    <property type="protein sequence ID" value="WUM18721.1"/>
    <property type="molecule type" value="Genomic_DNA"/>
</dbReference>
<dbReference type="Proteomes" id="UP001432128">
    <property type="component" value="Chromosome"/>
</dbReference>
<feature type="transmembrane region" description="Helical" evidence="1">
    <location>
        <begin position="300"/>
        <end position="321"/>
    </location>
</feature>
<dbReference type="KEGG" id="whr:OG579_13345"/>
<evidence type="ECO:0000313" key="3">
    <source>
        <dbReference type="Proteomes" id="UP001432128"/>
    </source>
</evidence>
<keyword evidence="3" id="KW-1185">Reference proteome</keyword>
<evidence type="ECO:0000256" key="1">
    <source>
        <dbReference type="SAM" id="Phobius"/>
    </source>
</evidence>
<sequence>MTATISRMPRWVPVFLGVVAVSVIVGGAVFAAGAPSRPIAAPQAADPRPEKVQSARDSLSEAKLLFGFLNAAVAGGSATVSTLTDGVGQIFDAVDTAGRGSQQLVTALDQAPSLAAAGGQVSQLTARAADALGEVSRLSDAAAPIDDLVDRIVSAVESNAIPGARSSLPALRSLQRATGDLTSQTDAIAGLRRALAGLGPAARSSAGTVDAGIASARESAGQLSAGFATLSSARPRVVEAANSFTKTFGQLTTVLKTIDSRIGAAQTDLGPTPAITPPESTRQTQVILARDNAPLVARSLLWAGVAGLITLLVLGGVPTVLGYRSRRRATVVDTAAD</sequence>